<evidence type="ECO:0000256" key="3">
    <source>
        <dbReference type="SAM" id="SignalP"/>
    </source>
</evidence>
<gene>
    <name evidence="5" type="ORF">TGRUB_200270</name>
</gene>
<dbReference type="AlphaFoldDB" id="A0A086LJF6"/>
<proteinExistence type="predicted"/>
<feature type="domain" description="Apple" evidence="4">
    <location>
        <begin position="201"/>
        <end position="277"/>
    </location>
</feature>
<dbReference type="GO" id="GO:0006508">
    <property type="term" value="P:proteolysis"/>
    <property type="evidence" value="ECO:0007669"/>
    <property type="project" value="InterPro"/>
</dbReference>
<dbReference type="InterPro" id="IPR000177">
    <property type="entry name" value="Apple"/>
</dbReference>
<dbReference type="InterPro" id="IPR006583">
    <property type="entry name" value="PAN-3_domain"/>
</dbReference>
<reference evidence="5 6" key="1">
    <citation type="submission" date="2014-05" db="EMBL/GenBank/DDBJ databases">
        <authorList>
            <person name="Sibley D."/>
            <person name="Venepally P."/>
            <person name="Karamycheva S."/>
            <person name="Hadjithomas M."/>
            <person name="Khan A."/>
            <person name="Brunk B."/>
            <person name="Roos D."/>
            <person name="Caler E."/>
            <person name="Lorenzi H."/>
        </authorList>
    </citation>
    <scope>NUCLEOTIDE SEQUENCE [LARGE SCALE GENOMIC DNA]</scope>
    <source>
        <strain evidence="5 6">RUB</strain>
    </source>
</reference>
<feature type="domain" description="Apple" evidence="4">
    <location>
        <begin position="55"/>
        <end position="124"/>
    </location>
</feature>
<dbReference type="CDD" id="cd01100">
    <property type="entry name" value="APPLE_Factor_XI_like"/>
    <property type="match status" value="2"/>
</dbReference>
<evidence type="ECO:0000313" key="6">
    <source>
        <dbReference type="Proteomes" id="UP000028834"/>
    </source>
</evidence>
<dbReference type="VEuPathDB" id="ToxoDB:TGRUB_200270"/>
<dbReference type="SUPFAM" id="SSF57414">
    <property type="entry name" value="Hairpin loop containing domain-like"/>
    <property type="match status" value="4"/>
</dbReference>
<evidence type="ECO:0000259" key="4">
    <source>
        <dbReference type="PROSITE" id="PS50948"/>
    </source>
</evidence>
<accession>A0A086LJF6</accession>
<dbReference type="InterPro" id="IPR003609">
    <property type="entry name" value="Pan_app"/>
</dbReference>
<dbReference type="GO" id="GO:0005576">
    <property type="term" value="C:extracellular region"/>
    <property type="evidence" value="ECO:0007669"/>
    <property type="project" value="InterPro"/>
</dbReference>
<dbReference type="OrthoDB" id="331933at2759"/>
<dbReference type="SMART" id="SM00223">
    <property type="entry name" value="APPLE"/>
    <property type="match status" value="4"/>
</dbReference>
<dbReference type="EMBL" id="AFYV02003062">
    <property type="protein sequence ID" value="KFG56774.1"/>
    <property type="molecule type" value="Genomic_DNA"/>
</dbReference>
<evidence type="ECO:0000256" key="2">
    <source>
        <dbReference type="ARBA" id="ARBA00023157"/>
    </source>
</evidence>
<dbReference type="Gene3D" id="3.50.4.10">
    <property type="entry name" value="Hepatocyte Growth Factor"/>
    <property type="match status" value="4"/>
</dbReference>
<feature type="signal peptide" evidence="3">
    <location>
        <begin position="1"/>
        <end position="29"/>
    </location>
</feature>
<keyword evidence="3" id="KW-0732">Signal</keyword>
<dbReference type="Pfam" id="PF00024">
    <property type="entry name" value="PAN_1"/>
    <property type="match status" value="3"/>
</dbReference>
<evidence type="ECO:0000256" key="1">
    <source>
        <dbReference type="ARBA" id="ARBA00022737"/>
    </source>
</evidence>
<dbReference type="Pfam" id="PF08277">
    <property type="entry name" value="PAN_3"/>
    <property type="match status" value="1"/>
</dbReference>
<keyword evidence="1" id="KW-0677">Repeat</keyword>
<dbReference type="PROSITE" id="PS50948">
    <property type="entry name" value="PAN"/>
    <property type="match status" value="2"/>
</dbReference>
<sequence length="351" mass="39092">MDALKTVFNRRIALPVVVAAALLHNTAEALQSPGLRRQLVNAHSFAEVESTGYSCLEKGKEYVGFSLTEFTEVGDAGLCQQRCNQHPQCGFFTFYSNGNRCVLQSRKPSQEKNNANAVSGPKRCPLCLVDSFDFRAEKNMHDNGVPGINTVVECQMGCAAEPKCKGFLFQHKTKQCHFKTSDNYLKSLHPDNQYVAGPKTCTGEHWCIMKDIGYEAMHTRRSQTNSAEECQNKCLNDEQCEYFTWQVSNKHCWLKHGPTIANSKYNRQGDHSAPKHCGLPTTCVKERTKYAGETIATFPKSEVGTFESCQMKCWKTSKCVFMHFNNDGCTLSGINATAQTDANSKAGDITC</sequence>
<comment type="caution">
    <text evidence="5">The sequence shown here is derived from an EMBL/GenBank/DDBJ whole genome shotgun (WGS) entry which is preliminary data.</text>
</comment>
<feature type="chain" id="PRO_5001810178" evidence="3">
    <location>
        <begin position="30"/>
        <end position="351"/>
    </location>
</feature>
<keyword evidence="2" id="KW-1015">Disulfide bond</keyword>
<name>A0A086LJF6_TOXGO</name>
<organism evidence="5 6">
    <name type="scientific">Toxoplasma gondii RUB</name>
    <dbReference type="NCBI Taxonomy" id="935652"/>
    <lineage>
        <taxon>Eukaryota</taxon>
        <taxon>Sar</taxon>
        <taxon>Alveolata</taxon>
        <taxon>Apicomplexa</taxon>
        <taxon>Conoidasida</taxon>
        <taxon>Coccidia</taxon>
        <taxon>Eucoccidiorida</taxon>
        <taxon>Eimeriorina</taxon>
        <taxon>Sarcocystidae</taxon>
        <taxon>Toxoplasma</taxon>
    </lineage>
</organism>
<protein>
    <submittedName>
        <fullName evidence="5">PAN/Apple domain-containing protein</fullName>
    </submittedName>
</protein>
<evidence type="ECO:0000313" key="5">
    <source>
        <dbReference type="EMBL" id="KFG56774.1"/>
    </source>
</evidence>
<dbReference type="Proteomes" id="UP000028834">
    <property type="component" value="Unassembled WGS sequence"/>
</dbReference>